<gene>
    <name evidence="1" type="ORF">DSO57_1018499</name>
</gene>
<sequence length="145" mass="16268">MNYIIFTAVLTAYLGIGGNQPTYAQFSPEPQEPKGILYNELTHCGIPVHKFPKCDLDHIQGPAERNYHSLGSKWAFIHSQKIPLETFWYMARGGQGSNMDFPILGVLQQYLGLLVLVLGLLHLSFGLLLLRLGLMLLKLGLWCRA</sequence>
<dbReference type="EMBL" id="QTSX02005051">
    <property type="protein sequence ID" value="KAJ9061645.1"/>
    <property type="molecule type" value="Genomic_DNA"/>
</dbReference>
<organism evidence="1 2">
    <name type="scientific">Entomophthora muscae</name>
    <dbReference type="NCBI Taxonomy" id="34485"/>
    <lineage>
        <taxon>Eukaryota</taxon>
        <taxon>Fungi</taxon>
        <taxon>Fungi incertae sedis</taxon>
        <taxon>Zoopagomycota</taxon>
        <taxon>Entomophthoromycotina</taxon>
        <taxon>Entomophthoromycetes</taxon>
        <taxon>Entomophthorales</taxon>
        <taxon>Entomophthoraceae</taxon>
        <taxon>Entomophthora</taxon>
    </lineage>
</organism>
<keyword evidence="2" id="KW-1185">Reference proteome</keyword>
<proteinExistence type="predicted"/>
<name>A0ACC2SH21_9FUNG</name>
<comment type="caution">
    <text evidence="1">The sequence shown here is derived from an EMBL/GenBank/DDBJ whole genome shotgun (WGS) entry which is preliminary data.</text>
</comment>
<reference evidence="1" key="1">
    <citation type="submission" date="2022-04" db="EMBL/GenBank/DDBJ databases">
        <title>Genome of the entomopathogenic fungus Entomophthora muscae.</title>
        <authorList>
            <person name="Elya C."/>
            <person name="Lovett B.R."/>
            <person name="Lee E."/>
            <person name="Macias A.M."/>
            <person name="Hajek A.E."/>
            <person name="De Bivort B.L."/>
            <person name="Kasson M.T."/>
            <person name="De Fine Licht H.H."/>
            <person name="Stajich J.E."/>
        </authorList>
    </citation>
    <scope>NUCLEOTIDE SEQUENCE</scope>
    <source>
        <strain evidence="1">Berkeley</strain>
    </source>
</reference>
<protein>
    <submittedName>
        <fullName evidence="1">Uncharacterized protein</fullName>
    </submittedName>
</protein>
<accession>A0ACC2SH21</accession>
<dbReference type="Proteomes" id="UP001165960">
    <property type="component" value="Unassembled WGS sequence"/>
</dbReference>
<evidence type="ECO:0000313" key="1">
    <source>
        <dbReference type="EMBL" id="KAJ9061645.1"/>
    </source>
</evidence>
<evidence type="ECO:0000313" key="2">
    <source>
        <dbReference type="Proteomes" id="UP001165960"/>
    </source>
</evidence>